<comment type="cofactor">
    <cofactor evidence="1">
        <name>Mg(2+)</name>
        <dbReference type="ChEBI" id="CHEBI:18420"/>
    </cofactor>
</comment>
<keyword evidence="1" id="KW-0234">DNA repair</keyword>
<evidence type="ECO:0000313" key="5">
    <source>
        <dbReference type="Proteomes" id="UP001212997"/>
    </source>
</evidence>
<evidence type="ECO:0000256" key="1">
    <source>
        <dbReference type="RuleBase" id="RU363044"/>
    </source>
</evidence>
<keyword evidence="1" id="KW-0067">ATP-binding</keyword>
<dbReference type="Pfam" id="PF05970">
    <property type="entry name" value="PIF1"/>
    <property type="match status" value="1"/>
</dbReference>
<accession>A0AAD5Y970</accession>
<keyword evidence="5" id="KW-1185">Reference proteome</keyword>
<dbReference type="Gene3D" id="3.40.50.300">
    <property type="entry name" value="P-loop containing nucleotide triphosphate hydrolases"/>
    <property type="match status" value="1"/>
</dbReference>
<name>A0AAD5Y970_9APHY</name>
<keyword evidence="1" id="KW-0378">Hydrolase</keyword>
<comment type="catalytic activity">
    <reaction evidence="1">
        <text>ATP + H2O = ADP + phosphate + H(+)</text>
        <dbReference type="Rhea" id="RHEA:13065"/>
        <dbReference type="ChEBI" id="CHEBI:15377"/>
        <dbReference type="ChEBI" id="CHEBI:15378"/>
        <dbReference type="ChEBI" id="CHEBI:30616"/>
        <dbReference type="ChEBI" id="CHEBI:43474"/>
        <dbReference type="ChEBI" id="CHEBI:456216"/>
        <dbReference type="EC" id="5.6.2.3"/>
    </reaction>
</comment>
<dbReference type="PANTHER" id="PTHR47642">
    <property type="entry name" value="ATP-DEPENDENT DNA HELICASE"/>
    <property type="match status" value="1"/>
</dbReference>
<keyword evidence="1" id="KW-0347">Helicase</keyword>
<evidence type="ECO:0000256" key="2">
    <source>
        <dbReference type="SAM" id="MobiDB-lite"/>
    </source>
</evidence>
<keyword evidence="1" id="KW-0227">DNA damage</keyword>
<dbReference type="GO" id="GO:0000723">
    <property type="term" value="P:telomere maintenance"/>
    <property type="evidence" value="ECO:0007669"/>
    <property type="project" value="InterPro"/>
</dbReference>
<sequence>MTKFFQAEDDPFTYELSQTKQDAIEAVQNVGPQASTQWRQAVSTAKQCVLDQRNRALNLSDSNETSDDPKRAGVRTSANSRARKAREGNVVVTSIDSLPECERAQLETAGSVIKPADKELMNQVSDKFSLNVDQKRAYKLVVSALLTDIQPATRPQSQQLIDNDIDFGQFAAFAPPTKDPLRMYLGGIGGTGKSQVVNGILLFLERKNESYKCLVLAPTGSAASLVDGSTYHSTLSLSIDSEDSATQTRITSIASKFKSVRLIIVHEVSMLLCKDLYTISHQLESAFKQVGTMFGGLHVLLAGDFGQLPPVGWSCSLYSSHASLSSLAVSVKGQKDVMGWSLWHTFTTVVILRINMRQRGESEGDSGYRTALGNMRYGKCTDADIKLLNSRVLGSPSAPTLSDPRFRNVSVITAWNFDRDAINSVSCERFALESGQKLV</sequence>
<gene>
    <name evidence="4" type="ORF">NLI96_g13171</name>
</gene>
<dbReference type="GO" id="GO:0006281">
    <property type="term" value="P:DNA repair"/>
    <property type="evidence" value="ECO:0007669"/>
    <property type="project" value="UniProtKB-KW"/>
</dbReference>
<dbReference type="GO" id="GO:0043139">
    <property type="term" value="F:5'-3' DNA helicase activity"/>
    <property type="evidence" value="ECO:0007669"/>
    <property type="project" value="UniProtKB-EC"/>
</dbReference>
<keyword evidence="1" id="KW-0233">DNA recombination</keyword>
<dbReference type="GO" id="GO:0005524">
    <property type="term" value="F:ATP binding"/>
    <property type="evidence" value="ECO:0007669"/>
    <property type="project" value="UniProtKB-KW"/>
</dbReference>
<proteinExistence type="inferred from homology"/>
<comment type="similarity">
    <text evidence="1">Belongs to the helicase family.</text>
</comment>
<dbReference type="InterPro" id="IPR010285">
    <property type="entry name" value="DNA_helicase_pif1-like_DEAD"/>
</dbReference>
<dbReference type="GO" id="GO:0016787">
    <property type="term" value="F:hydrolase activity"/>
    <property type="evidence" value="ECO:0007669"/>
    <property type="project" value="UniProtKB-KW"/>
</dbReference>
<dbReference type="EC" id="5.6.2.3" evidence="1"/>
<dbReference type="Proteomes" id="UP001212997">
    <property type="component" value="Unassembled WGS sequence"/>
</dbReference>
<feature type="region of interest" description="Disordered" evidence="2">
    <location>
        <begin position="57"/>
        <end position="85"/>
    </location>
</feature>
<organism evidence="4 5">
    <name type="scientific">Meripilus lineatus</name>
    <dbReference type="NCBI Taxonomy" id="2056292"/>
    <lineage>
        <taxon>Eukaryota</taxon>
        <taxon>Fungi</taxon>
        <taxon>Dikarya</taxon>
        <taxon>Basidiomycota</taxon>
        <taxon>Agaricomycotina</taxon>
        <taxon>Agaricomycetes</taxon>
        <taxon>Polyporales</taxon>
        <taxon>Meripilaceae</taxon>
        <taxon>Meripilus</taxon>
    </lineage>
</organism>
<feature type="domain" description="DNA helicase Pif1-like DEAD-box helicase" evidence="3">
    <location>
        <begin position="181"/>
        <end position="363"/>
    </location>
</feature>
<comment type="caution">
    <text evidence="4">The sequence shown here is derived from an EMBL/GenBank/DDBJ whole genome shotgun (WGS) entry which is preliminary data.</text>
</comment>
<keyword evidence="1" id="KW-0547">Nucleotide-binding</keyword>
<dbReference type="GO" id="GO:0006310">
    <property type="term" value="P:DNA recombination"/>
    <property type="evidence" value="ECO:0007669"/>
    <property type="project" value="UniProtKB-KW"/>
</dbReference>
<evidence type="ECO:0000313" key="4">
    <source>
        <dbReference type="EMBL" id="KAJ3473000.1"/>
    </source>
</evidence>
<evidence type="ECO:0000259" key="3">
    <source>
        <dbReference type="Pfam" id="PF05970"/>
    </source>
</evidence>
<dbReference type="InterPro" id="IPR027417">
    <property type="entry name" value="P-loop_NTPase"/>
</dbReference>
<dbReference type="InterPro" id="IPR051055">
    <property type="entry name" value="PIF1_helicase"/>
</dbReference>
<dbReference type="AlphaFoldDB" id="A0AAD5Y970"/>
<dbReference type="EMBL" id="JANAWD010001625">
    <property type="protein sequence ID" value="KAJ3473000.1"/>
    <property type="molecule type" value="Genomic_DNA"/>
</dbReference>
<reference evidence="4" key="1">
    <citation type="submission" date="2022-07" db="EMBL/GenBank/DDBJ databases">
        <title>Genome Sequence of Physisporinus lineatus.</title>
        <authorList>
            <person name="Buettner E."/>
        </authorList>
    </citation>
    <scope>NUCLEOTIDE SEQUENCE</scope>
    <source>
        <strain evidence="4">VT162</strain>
    </source>
</reference>
<dbReference type="SUPFAM" id="SSF52540">
    <property type="entry name" value="P-loop containing nucleoside triphosphate hydrolases"/>
    <property type="match status" value="1"/>
</dbReference>
<protein>
    <recommendedName>
        <fullName evidence="1">ATP-dependent DNA helicase</fullName>
        <ecNumber evidence="1">5.6.2.3</ecNumber>
    </recommendedName>
</protein>